<reference evidence="1 2" key="1">
    <citation type="journal article" date="2012" name="J. Bacteriol.">
        <title>Genome sequence of the soybean symbiont Sinorhizobium fredii HH103.</title>
        <authorList>
            <person name="Weidner S."/>
            <person name="Becker A."/>
            <person name="Bonilla I."/>
            <person name="Jaenicke S."/>
            <person name="Lloret J."/>
            <person name="Margaret I."/>
            <person name="Puhler A."/>
            <person name="Ruiz-Sainz J.E."/>
            <person name="Schneiker-Bekel S."/>
            <person name="Szczepanowski R."/>
            <person name="Vinardell J.M."/>
            <person name="Zehner S."/>
            <person name="Gottfert M."/>
        </authorList>
    </citation>
    <scope>NUCLEOTIDE SEQUENCE [LARGE SCALE GENOMIC DNA]</scope>
    <source>
        <strain evidence="1 2">HH103</strain>
    </source>
</reference>
<dbReference type="KEGG" id="sfh:SFHH103_03618"/>
<evidence type="ECO:0000313" key="2">
    <source>
        <dbReference type="Proteomes" id="UP000007735"/>
    </source>
</evidence>
<name>G9A4H5_SINF1</name>
<dbReference type="Proteomes" id="UP000007735">
    <property type="component" value="Chromosome"/>
</dbReference>
<protein>
    <submittedName>
        <fullName evidence="1">Uncharacterized protein</fullName>
    </submittedName>
</protein>
<accession>G9A4H5</accession>
<dbReference type="EMBL" id="HE616890">
    <property type="protein sequence ID" value="CCE98109.1"/>
    <property type="molecule type" value="Genomic_DNA"/>
</dbReference>
<dbReference type="PATRIC" id="fig|380.5.peg.3825"/>
<dbReference type="AlphaFoldDB" id="G9A4H5"/>
<sequence>MQFRAKIVRASILLSFRKEAKGENIAQEALWKESSMERRLARLDREKHPFLVRCER</sequence>
<gene>
    <name evidence="1" type="ordered locus">SFHH103_03618</name>
</gene>
<dbReference type="STRING" id="1117943.SFHH103_03618"/>
<organism evidence="1 2">
    <name type="scientific">Sinorhizobium fredii (strain HH103)</name>
    <dbReference type="NCBI Taxonomy" id="1117943"/>
    <lineage>
        <taxon>Bacteria</taxon>
        <taxon>Pseudomonadati</taxon>
        <taxon>Pseudomonadota</taxon>
        <taxon>Alphaproteobacteria</taxon>
        <taxon>Hyphomicrobiales</taxon>
        <taxon>Rhizobiaceae</taxon>
        <taxon>Sinorhizobium/Ensifer group</taxon>
        <taxon>Sinorhizobium</taxon>
    </lineage>
</organism>
<dbReference type="HOGENOM" id="CLU_3011146_0_0_5"/>
<evidence type="ECO:0000313" key="1">
    <source>
        <dbReference type="EMBL" id="CCE98109.1"/>
    </source>
</evidence>
<proteinExistence type="predicted"/>